<dbReference type="GO" id="GO:0032259">
    <property type="term" value="P:methylation"/>
    <property type="evidence" value="ECO:0007669"/>
    <property type="project" value="UniProtKB-KW"/>
</dbReference>
<feature type="domain" description="O-methyltransferase C-terminal" evidence="5">
    <location>
        <begin position="155"/>
        <end position="358"/>
    </location>
</feature>
<dbReference type="PROSITE" id="PS51683">
    <property type="entry name" value="SAM_OMT_II"/>
    <property type="match status" value="1"/>
</dbReference>
<name>A0A8T0IQG8_CERPU</name>
<evidence type="ECO:0000256" key="1">
    <source>
        <dbReference type="ARBA" id="ARBA00022603"/>
    </source>
</evidence>
<dbReference type="PIRSF" id="PIRSF005739">
    <property type="entry name" value="O-mtase"/>
    <property type="match status" value="1"/>
</dbReference>
<dbReference type="SUPFAM" id="SSF53335">
    <property type="entry name" value="S-adenosyl-L-methionine-dependent methyltransferases"/>
    <property type="match status" value="1"/>
</dbReference>
<dbReference type="InterPro" id="IPR012967">
    <property type="entry name" value="COMT_dimerisation"/>
</dbReference>
<dbReference type="CDD" id="cd02440">
    <property type="entry name" value="AdoMet_MTases"/>
    <property type="match status" value="1"/>
</dbReference>
<evidence type="ECO:0000313" key="7">
    <source>
        <dbReference type="EMBL" id="KAG0585041.1"/>
    </source>
</evidence>
<proteinExistence type="predicted"/>
<reference evidence="7" key="1">
    <citation type="submission" date="2020-06" db="EMBL/GenBank/DDBJ databases">
        <title>WGS assembly of Ceratodon purpureus strain R40.</title>
        <authorList>
            <person name="Carey S.B."/>
            <person name="Jenkins J."/>
            <person name="Shu S."/>
            <person name="Lovell J.T."/>
            <person name="Sreedasyam A."/>
            <person name="Maumus F."/>
            <person name="Tiley G.P."/>
            <person name="Fernandez-Pozo N."/>
            <person name="Barry K."/>
            <person name="Chen C."/>
            <person name="Wang M."/>
            <person name="Lipzen A."/>
            <person name="Daum C."/>
            <person name="Saski C.A."/>
            <person name="Payton A.C."/>
            <person name="Mcbreen J.C."/>
            <person name="Conrad R.E."/>
            <person name="Kollar L.M."/>
            <person name="Olsson S."/>
            <person name="Huttunen S."/>
            <person name="Landis J.B."/>
            <person name="Wickett N.J."/>
            <person name="Johnson M.G."/>
            <person name="Rensing S.A."/>
            <person name="Grimwood J."/>
            <person name="Schmutz J."/>
            <person name="Mcdaniel S.F."/>
        </authorList>
    </citation>
    <scope>NUCLEOTIDE SEQUENCE</scope>
    <source>
        <strain evidence="7">R40</strain>
    </source>
</reference>
<feature type="active site" description="Proton acceptor" evidence="4">
    <location>
        <position position="284"/>
    </location>
</feature>
<dbReference type="Pfam" id="PF08100">
    <property type="entry name" value="Dimerisation"/>
    <property type="match status" value="1"/>
</dbReference>
<dbReference type="InterPro" id="IPR036390">
    <property type="entry name" value="WH_DNA-bd_sf"/>
</dbReference>
<evidence type="ECO:0000256" key="2">
    <source>
        <dbReference type="ARBA" id="ARBA00022679"/>
    </source>
</evidence>
<dbReference type="InterPro" id="IPR029063">
    <property type="entry name" value="SAM-dependent_MTases_sf"/>
</dbReference>
<feature type="domain" description="O-methyltransferase dimerisation" evidence="6">
    <location>
        <begin position="32"/>
        <end position="130"/>
    </location>
</feature>
<gene>
    <name evidence="7" type="ORF">KC19_3G253100</name>
</gene>
<dbReference type="SUPFAM" id="SSF46785">
    <property type="entry name" value="Winged helix' DNA-binding domain"/>
    <property type="match status" value="1"/>
</dbReference>
<keyword evidence="3" id="KW-0949">S-adenosyl-L-methionine</keyword>
<dbReference type="InterPro" id="IPR016461">
    <property type="entry name" value="COMT-like"/>
</dbReference>
<dbReference type="Gene3D" id="3.40.50.150">
    <property type="entry name" value="Vaccinia Virus protein VP39"/>
    <property type="match status" value="1"/>
</dbReference>
<evidence type="ECO:0008006" key="9">
    <source>
        <dbReference type="Google" id="ProtNLM"/>
    </source>
</evidence>
<dbReference type="GO" id="GO:0008171">
    <property type="term" value="F:O-methyltransferase activity"/>
    <property type="evidence" value="ECO:0007669"/>
    <property type="project" value="InterPro"/>
</dbReference>
<sequence>MEGVVEKARGDDVHVLSDSEEVDGNAREAILDLSLGWQVPAALRVIVQLNVPHILATHATAPNWCMSAQEILQHVSDAPRPNAVNLERLLRLLTCKAVFAEHIERVASDDDNAGVVRRFALTPMSRVLLPDHPRGTFRGMILHMTLGPEYAAALQHLGASVLNSDQPFAKAHGINQFDYMQAHPEFLTEFQNAFRAFTPRFATTMLSKYQGFEGLHTLVDVGGSSGMILSHIVQKYPHIRGINFDLPEVVAENPSFPGVEHVGGDMFESVPGGCDAIFMKGILHDWDDEHCLRVLQNCYAALPNGGKLIMIDLIMPVETPSNINYIFQIDFNMLFHCANGRERSKAELNALIKQAGFATFDVVGDAGLGYSAMEAFK</sequence>
<organism evidence="7 8">
    <name type="scientific">Ceratodon purpureus</name>
    <name type="common">Fire moss</name>
    <name type="synonym">Dicranum purpureum</name>
    <dbReference type="NCBI Taxonomy" id="3225"/>
    <lineage>
        <taxon>Eukaryota</taxon>
        <taxon>Viridiplantae</taxon>
        <taxon>Streptophyta</taxon>
        <taxon>Embryophyta</taxon>
        <taxon>Bryophyta</taxon>
        <taxon>Bryophytina</taxon>
        <taxon>Bryopsida</taxon>
        <taxon>Dicranidae</taxon>
        <taxon>Pseudoditrichales</taxon>
        <taxon>Ditrichaceae</taxon>
        <taxon>Ceratodon</taxon>
    </lineage>
</organism>
<dbReference type="GO" id="GO:0046983">
    <property type="term" value="F:protein dimerization activity"/>
    <property type="evidence" value="ECO:0007669"/>
    <property type="project" value="InterPro"/>
</dbReference>
<accession>A0A8T0IQG8</accession>
<protein>
    <recommendedName>
        <fullName evidence="9">O-methyltransferase</fullName>
    </recommendedName>
</protein>
<dbReference type="InterPro" id="IPR036388">
    <property type="entry name" value="WH-like_DNA-bd_sf"/>
</dbReference>
<keyword evidence="2" id="KW-0808">Transferase</keyword>
<evidence type="ECO:0000313" key="8">
    <source>
        <dbReference type="Proteomes" id="UP000822688"/>
    </source>
</evidence>
<dbReference type="Proteomes" id="UP000822688">
    <property type="component" value="Chromosome 3"/>
</dbReference>
<keyword evidence="1" id="KW-0489">Methyltransferase</keyword>
<evidence type="ECO:0000256" key="4">
    <source>
        <dbReference type="PIRSR" id="PIRSR005739-1"/>
    </source>
</evidence>
<dbReference type="EMBL" id="CM026423">
    <property type="protein sequence ID" value="KAG0585041.1"/>
    <property type="molecule type" value="Genomic_DNA"/>
</dbReference>
<evidence type="ECO:0000256" key="3">
    <source>
        <dbReference type="ARBA" id="ARBA00022691"/>
    </source>
</evidence>
<dbReference type="PANTHER" id="PTHR11746">
    <property type="entry name" value="O-METHYLTRANSFERASE"/>
    <property type="match status" value="1"/>
</dbReference>
<keyword evidence="8" id="KW-1185">Reference proteome</keyword>
<dbReference type="AlphaFoldDB" id="A0A8T0IQG8"/>
<dbReference type="Pfam" id="PF00891">
    <property type="entry name" value="Methyltransf_2"/>
    <property type="match status" value="1"/>
</dbReference>
<evidence type="ECO:0000259" key="5">
    <source>
        <dbReference type="Pfam" id="PF00891"/>
    </source>
</evidence>
<dbReference type="Gene3D" id="1.10.10.10">
    <property type="entry name" value="Winged helix-like DNA-binding domain superfamily/Winged helix DNA-binding domain"/>
    <property type="match status" value="1"/>
</dbReference>
<dbReference type="InterPro" id="IPR001077">
    <property type="entry name" value="COMT_C"/>
</dbReference>
<comment type="caution">
    <text evidence="7">The sequence shown here is derived from an EMBL/GenBank/DDBJ whole genome shotgun (WGS) entry which is preliminary data.</text>
</comment>
<evidence type="ECO:0000259" key="6">
    <source>
        <dbReference type="Pfam" id="PF08100"/>
    </source>
</evidence>